<dbReference type="GO" id="GO:0008652">
    <property type="term" value="P:amino acid biosynthetic process"/>
    <property type="evidence" value="ECO:0007669"/>
    <property type="project" value="UniProtKB-ARBA"/>
</dbReference>
<dbReference type="FunFam" id="3.20.10.10:FF:000002">
    <property type="entry name" value="D-alanine aminotransferase"/>
    <property type="match status" value="1"/>
</dbReference>
<dbReference type="InterPro" id="IPR001544">
    <property type="entry name" value="Aminotrans_IV"/>
</dbReference>
<dbReference type="InterPro" id="IPR043131">
    <property type="entry name" value="BCAT-like_N"/>
</dbReference>
<dbReference type="PANTHER" id="PTHR42743:SF5">
    <property type="entry name" value="AMINODEOXYCHORISMATE LYASE"/>
    <property type="match status" value="1"/>
</dbReference>
<proteinExistence type="inferred from homology"/>
<dbReference type="CDD" id="cd00449">
    <property type="entry name" value="PLPDE_IV"/>
    <property type="match status" value="1"/>
</dbReference>
<evidence type="ECO:0000313" key="4">
    <source>
        <dbReference type="EMBL" id="ERK61736.1"/>
    </source>
</evidence>
<dbReference type="OrthoDB" id="9804984at2"/>
<organism evidence="4 5">
    <name type="scientific">Propionibacterium acidifaciens F0233</name>
    <dbReference type="NCBI Taxonomy" id="553198"/>
    <lineage>
        <taxon>Bacteria</taxon>
        <taxon>Bacillati</taxon>
        <taxon>Actinomycetota</taxon>
        <taxon>Actinomycetes</taxon>
        <taxon>Propionibacteriales</taxon>
        <taxon>Propionibacteriaceae</taxon>
        <taxon>Propionibacterium</taxon>
    </lineage>
</organism>
<comment type="similarity">
    <text evidence="2">Belongs to the class-IV pyridoxal-phosphate-dependent aminotransferase family.</text>
</comment>
<evidence type="ECO:0000256" key="3">
    <source>
        <dbReference type="ARBA" id="ARBA00022898"/>
    </source>
</evidence>
<comment type="caution">
    <text evidence="4">The sequence shown here is derived from an EMBL/GenBank/DDBJ whole genome shotgun (WGS) entry which is preliminary data.</text>
</comment>
<gene>
    <name evidence="4" type="ORF">HMPREF0682_2256</name>
</gene>
<accession>U2QYX2</accession>
<dbReference type="InterPro" id="IPR036038">
    <property type="entry name" value="Aminotransferase-like"/>
</dbReference>
<dbReference type="EMBL" id="ACVN02000044">
    <property type="protein sequence ID" value="ERK61736.1"/>
    <property type="molecule type" value="Genomic_DNA"/>
</dbReference>
<keyword evidence="3" id="KW-0663">Pyridoxal phosphate</keyword>
<reference evidence="4" key="1">
    <citation type="submission" date="2013-08" db="EMBL/GenBank/DDBJ databases">
        <authorList>
            <person name="Durkin A.S."/>
            <person name="Haft D.R."/>
            <person name="McCorrison J."/>
            <person name="Torralba M."/>
            <person name="Gillis M."/>
            <person name="Haft D.H."/>
            <person name="Methe B."/>
            <person name="Sutton G."/>
            <person name="Nelson K.E."/>
        </authorList>
    </citation>
    <scope>NUCLEOTIDE SEQUENCE [LARGE SCALE GENOMIC DNA]</scope>
    <source>
        <strain evidence="4">F0233</strain>
    </source>
</reference>
<name>U2QYX2_9ACTN</name>
<dbReference type="PANTHER" id="PTHR42743">
    <property type="entry name" value="AMINO-ACID AMINOTRANSFERASE"/>
    <property type="match status" value="1"/>
</dbReference>
<dbReference type="Gene3D" id="3.30.470.10">
    <property type="match status" value="1"/>
</dbReference>
<evidence type="ECO:0000256" key="2">
    <source>
        <dbReference type="ARBA" id="ARBA00009320"/>
    </source>
</evidence>
<comment type="cofactor">
    <cofactor evidence="1">
        <name>pyridoxal 5'-phosphate</name>
        <dbReference type="ChEBI" id="CHEBI:597326"/>
    </cofactor>
</comment>
<evidence type="ECO:0000313" key="5">
    <source>
        <dbReference type="Proteomes" id="UP000017052"/>
    </source>
</evidence>
<dbReference type="Pfam" id="PF01063">
    <property type="entry name" value="Aminotran_4"/>
    <property type="match status" value="1"/>
</dbReference>
<dbReference type="GO" id="GO:0003824">
    <property type="term" value="F:catalytic activity"/>
    <property type="evidence" value="ECO:0007669"/>
    <property type="project" value="InterPro"/>
</dbReference>
<keyword evidence="5" id="KW-1185">Reference proteome</keyword>
<evidence type="ECO:0000256" key="1">
    <source>
        <dbReference type="ARBA" id="ARBA00001933"/>
    </source>
</evidence>
<dbReference type="InterPro" id="IPR043132">
    <property type="entry name" value="BCAT-like_C"/>
</dbReference>
<dbReference type="GeneID" id="95358947"/>
<dbReference type="Gene3D" id="3.20.10.10">
    <property type="entry name" value="D-amino Acid Aminotransferase, subunit A, domain 2"/>
    <property type="match status" value="1"/>
</dbReference>
<dbReference type="RefSeq" id="WP_021796447.1">
    <property type="nucleotide sequence ID" value="NZ_ACVN02000044.1"/>
</dbReference>
<dbReference type="GO" id="GO:0046394">
    <property type="term" value="P:carboxylic acid biosynthetic process"/>
    <property type="evidence" value="ECO:0007669"/>
    <property type="project" value="UniProtKB-ARBA"/>
</dbReference>
<dbReference type="Proteomes" id="UP000017052">
    <property type="component" value="Unassembled WGS sequence"/>
</dbReference>
<sequence>MNARPPVLWLDGAVVPWADGTVHLWSEVATRGTNVFEGIRVYEHADGSLHMLCLAEHMARLEASCRLLRLPSPVHTDELTSGMMELLQHFRGVGSLYVRPTIYLVEGRYAENLADCQAGSYVVAVPVAQSAHIETGIGCLVSRYHKAPDLTLSPLIKTGSAYGMYRLPMLEARDAGLQDAILLNSRDEVAEATGASVFAVKDGAITTPPLSAGILDSITRRNLIMLARDDLGLQVGEAAMTPSMLMQADEVFFAGTLAEVVPVVRLGTSIVGTGEPGPVTRAVHRHYLDVCEGRRPDARGWLTAVVGGRGNEAR</sequence>
<dbReference type="InterPro" id="IPR050571">
    <property type="entry name" value="Class-IV_PLP-Dep_Aminotrnsfr"/>
</dbReference>
<dbReference type="SUPFAM" id="SSF56752">
    <property type="entry name" value="D-aminoacid aminotransferase-like PLP-dependent enzymes"/>
    <property type="match status" value="1"/>
</dbReference>
<dbReference type="AlphaFoldDB" id="U2QYX2"/>
<protein>
    <submittedName>
        <fullName evidence="4">Branched-chain-amino-acid transaminase</fullName>
    </submittedName>
</protein>